<dbReference type="PATRIC" id="fig|765912.4.peg.2029"/>
<dbReference type="EMBL" id="CP003051">
    <property type="protein sequence ID" value="AGA90828.1"/>
    <property type="molecule type" value="Genomic_DNA"/>
</dbReference>
<proteinExistence type="predicted"/>
<dbReference type="NCBIfam" id="NF047509">
    <property type="entry name" value="Rv3131_FMN_oxido"/>
    <property type="match status" value="1"/>
</dbReference>
<dbReference type="Proteomes" id="UP000010816">
    <property type="component" value="Chromosome"/>
</dbReference>
<protein>
    <submittedName>
        <fullName evidence="2">Nitroreductase</fullName>
    </submittedName>
</protein>
<dbReference type="STRING" id="765912.Thimo_2075"/>
<feature type="domain" description="Nitroreductase" evidence="1">
    <location>
        <begin position="246"/>
        <end position="325"/>
    </location>
</feature>
<dbReference type="Gene3D" id="3.40.109.10">
    <property type="entry name" value="NADH Oxidase"/>
    <property type="match status" value="2"/>
</dbReference>
<name>L0GVN5_9GAMM</name>
<evidence type="ECO:0000259" key="1">
    <source>
        <dbReference type="Pfam" id="PF00881"/>
    </source>
</evidence>
<dbReference type="PANTHER" id="PTHR23026:SF123">
    <property type="entry name" value="NAD(P)H NITROREDUCTASE RV3131-RELATED"/>
    <property type="match status" value="1"/>
</dbReference>
<organism evidence="2 3">
    <name type="scientific">Thioflavicoccus mobilis 8321</name>
    <dbReference type="NCBI Taxonomy" id="765912"/>
    <lineage>
        <taxon>Bacteria</taxon>
        <taxon>Pseudomonadati</taxon>
        <taxon>Pseudomonadota</taxon>
        <taxon>Gammaproteobacteria</taxon>
        <taxon>Chromatiales</taxon>
        <taxon>Chromatiaceae</taxon>
        <taxon>Thioflavicoccus</taxon>
    </lineage>
</organism>
<dbReference type="GO" id="GO:0016491">
    <property type="term" value="F:oxidoreductase activity"/>
    <property type="evidence" value="ECO:0007669"/>
    <property type="project" value="InterPro"/>
</dbReference>
<dbReference type="InterPro" id="IPR000415">
    <property type="entry name" value="Nitroreductase-like"/>
</dbReference>
<dbReference type="eggNOG" id="COG0778">
    <property type="taxonomic scope" value="Bacteria"/>
</dbReference>
<dbReference type="KEGG" id="tmb:Thimo_2075"/>
<evidence type="ECO:0000313" key="2">
    <source>
        <dbReference type="EMBL" id="AGA90828.1"/>
    </source>
</evidence>
<gene>
    <name evidence="2" type="ORF">Thimo_2075</name>
</gene>
<dbReference type="InterPro" id="IPR050627">
    <property type="entry name" value="Nitroreductase/BluB"/>
</dbReference>
<dbReference type="PANTHER" id="PTHR23026">
    <property type="entry name" value="NADPH NITROREDUCTASE"/>
    <property type="match status" value="1"/>
</dbReference>
<dbReference type="HOGENOM" id="CLU_051479_3_0_6"/>
<keyword evidence="3" id="KW-1185">Reference proteome</keyword>
<dbReference type="Pfam" id="PF00881">
    <property type="entry name" value="Nitroreductase"/>
    <property type="match status" value="1"/>
</dbReference>
<accession>L0GVN5</accession>
<dbReference type="RefSeq" id="WP_015280968.1">
    <property type="nucleotide sequence ID" value="NC_019940.1"/>
</dbReference>
<dbReference type="SUPFAM" id="SSF55469">
    <property type="entry name" value="FMN-dependent nitroreductase-like"/>
    <property type="match status" value="2"/>
</dbReference>
<dbReference type="AlphaFoldDB" id="L0GVN5"/>
<evidence type="ECO:0000313" key="3">
    <source>
        <dbReference type="Proteomes" id="UP000010816"/>
    </source>
</evidence>
<reference evidence="2 3" key="1">
    <citation type="submission" date="2011-09" db="EMBL/GenBank/DDBJ databases">
        <title>Complete sequence of chromosome of Thioflavicoccus mobilis 8321.</title>
        <authorList>
            <consortium name="US DOE Joint Genome Institute"/>
            <person name="Lucas S."/>
            <person name="Han J."/>
            <person name="Lapidus A."/>
            <person name="Cheng J.-F."/>
            <person name="Goodwin L."/>
            <person name="Pitluck S."/>
            <person name="Peters L."/>
            <person name="Ovchinnikova G."/>
            <person name="Lu M."/>
            <person name="Detter J.C."/>
            <person name="Han C."/>
            <person name="Tapia R."/>
            <person name="Land M."/>
            <person name="Hauser L."/>
            <person name="Kyrpides N."/>
            <person name="Ivanova N."/>
            <person name="Pagani I."/>
            <person name="Vogl K."/>
            <person name="Liu Z."/>
            <person name="Imhoff J."/>
            <person name="Thiel V."/>
            <person name="Frigaard N.-U."/>
            <person name="Bryant D."/>
            <person name="Woyke T."/>
        </authorList>
    </citation>
    <scope>NUCLEOTIDE SEQUENCE [LARGE SCALE GENOMIC DNA]</scope>
    <source>
        <strain evidence="2 3">8321</strain>
    </source>
</reference>
<dbReference type="InterPro" id="IPR029479">
    <property type="entry name" value="Nitroreductase"/>
</dbReference>
<sequence>MASAKDYDAAARAIRQLTPEPPPGSLDTERLVRLATLAASNHNSQPWKFHIERDRITVLPDYKRRLPVVDTDDRQLFHSLGCAVENLVQAAAAQGFDAEPTYSSTVDGIVVQLERSAWAKANELYAAIPHRQCVRKPYDGQPLGRAELAKLTGIGRGSRAQTLILVTEAAKEAVTEFVTQGNALQLTDRAYRRELAAWMRFNNGEAMRRGDGRSARATGRLLPLPGLLARLMSKQIFDPESHSARDAKQIRRSAGVAVFVASEDDKSTWIDVGRACQRFALQATALDIRTAFINQPIHARALQSQFDEWLQLKGERAMLMLRFGHGPKAPFSLRRPVDEVIVKS</sequence>